<protein>
    <submittedName>
        <fullName evidence="1">Uncharacterized protein</fullName>
    </submittedName>
</protein>
<organism evidence="1 2">
    <name type="scientific">Bradyrhizobium sediminis</name>
    <dbReference type="NCBI Taxonomy" id="2840469"/>
    <lineage>
        <taxon>Bacteria</taxon>
        <taxon>Pseudomonadati</taxon>
        <taxon>Pseudomonadota</taxon>
        <taxon>Alphaproteobacteria</taxon>
        <taxon>Hyphomicrobiales</taxon>
        <taxon>Nitrobacteraceae</taxon>
        <taxon>Bradyrhizobium</taxon>
    </lineage>
</organism>
<dbReference type="RefSeq" id="WP_215615935.1">
    <property type="nucleotide sequence ID" value="NZ_CP076135.1"/>
</dbReference>
<evidence type="ECO:0000313" key="2">
    <source>
        <dbReference type="Proteomes" id="UP000680805"/>
    </source>
</evidence>
<evidence type="ECO:0000313" key="1">
    <source>
        <dbReference type="EMBL" id="QWG20465.1"/>
    </source>
</evidence>
<accession>A0A975NT14</accession>
<name>A0A975NT14_9BRAD</name>
<proteinExistence type="predicted"/>
<dbReference type="AlphaFoldDB" id="A0A975NT14"/>
<dbReference type="Proteomes" id="UP000680805">
    <property type="component" value="Chromosome"/>
</dbReference>
<sequence length="66" mass="7639">MLKRNTTSVAKMLQDERGRVMAVNKWDLMGKMGESRSVYPQARAFVVKDIQLSVNRIDESRRAGRR</sequence>
<gene>
    <name evidence="1" type="ORF">KMZ68_11830</name>
</gene>
<reference evidence="1" key="1">
    <citation type="submission" date="2021-06" db="EMBL/GenBank/DDBJ databases">
        <title>Bradyrhizobium sp. S2-11-2 Genome sequencing.</title>
        <authorList>
            <person name="Jin L."/>
        </authorList>
    </citation>
    <scope>NUCLEOTIDE SEQUENCE</scope>
    <source>
        <strain evidence="1">S2-11-2</strain>
    </source>
</reference>
<dbReference type="EMBL" id="CP076135">
    <property type="protein sequence ID" value="QWG20465.1"/>
    <property type="molecule type" value="Genomic_DNA"/>
</dbReference>
<dbReference type="KEGG" id="bsei:KMZ68_11830"/>